<dbReference type="Gene3D" id="1.20.140.50">
    <property type="entry name" value="alix/aip1 like domains"/>
    <property type="match status" value="1"/>
</dbReference>
<dbReference type="EMBL" id="JBJKFK010004786">
    <property type="protein sequence ID" value="KAL3308719.1"/>
    <property type="molecule type" value="Genomic_DNA"/>
</dbReference>
<feature type="region of interest" description="Disordered" evidence="1">
    <location>
        <begin position="282"/>
        <end position="321"/>
    </location>
</feature>
<dbReference type="AlphaFoldDB" id="A0ABD2PN03"/>
<gene>
    <name evidence="3" type="ORF">Ciccas_012745</name>
</gene>
<keyword evidence="4" id="KW-1185">Reference proteome</keyword>
<sequence length="446" mass="50475">MRCQREELLNQLRVDLNNDELAESEANVDAEDNKKLVKRLEDRHGTLLQTINMNLAAQKNIISALVEINADLSSVKRNIQQARNSRYTHIRKLETASLNIENIMRKCDEGLSFYKDLSARLEIISGEYQSSVFELEAIPAIRPSQPKLVQSAVVPPAPVIDPAPQKMRLQEYMKLKKETGSLPSIASVHKPPQTPVSYIASAQSPNVPSTITSAHIPQRNDQRQSQYPYAYPQNTQPQSQPNYGYYSNPATNYGSYPGQNSQSAYEQQFNYQQQYNQAGNLQNSQTQHVSSVNVTQAQPYSHSNPLYPQSNSQYQYGQSQYPQYTQASAQSAYQPYAQNQAYNSQGYQYHPSTAQTPYHPYTQSTVQNAQQQQQQYPYSYSQYNNYPLNANTGAQSVPAYTNNTYPYQIQSNIATTSPVQPTSQVCQQQAVKPVRPSYEQMLQICT</sequence>
<feature type="compositionally biased region" description="Low complexity" evidence="1">
    <location>
        <begin position="361"/>
        <end position="374"/>
    </location>
</feature>
<feature type="compositionally biased region" description="Polar residues" evidence="1">
    <location>
        <begin position="284"/>
        <end position="306"/>
    </location>
</feature>
<feature type="compositionally biased region" description="Low complexity" evidence="1">
    <location>
        <begin position="307"/>
        <end position="321"/>
    </location>
</feature>
<name>A0ABD2PN03_9PLAT</name>
<comment type="caution">
    <text evidence="3">The sequence shown here is derived from an EMBL/GenBank/DDBJ whole genome shotgun (WGS) entry which is preliminary data.</text>
</comment>
<evidence type="ECO:0000313" key="4">
    <source>
        <dbReference type="Proteomes" id="UP001626550"/>
    </source>
</evidence>
<proteinExistence type="predicted"/>
<organism evidence="3 4">
    <name type="scientific">Cichlidogyrus casuarinus</name>
    <dbReference type="NCBI Taxonomy" id="1844966"/>
    <lineage>
        <taxon>Eukaryota</taxon>
        <taxon>Metazoa</taxon>
        <taxon>Spiralia</taxon>
        <taxon>Lophotrochozoa</taxon>
        <taxon>Platyhelminthes</taxon>
        <taxon>Monogenea</taxon>
        <taxon>Monopisthocotylea</taxon>
        <taxon>Dactylogyridea</taxon>
        <taxon>Ancyrocephalidae</taxon>
        <taxon>Cichlidogyrus</taxon>
    </lineage>
</organism>
<feature type="compositionally biased region" description="Polar residues" evidence="1">
    <location>
        <begin position="248"/>
        <end position="261"/>
    </location>
</feature>
<dbReference type="Pfam" id="PF13949">
    <property type="entry name" value="ALIX_LYPXL_bnd"/>
    <property type="match status" value="1"/>
</dbReference>
<protein>
    <recommendedName>
        <fullName evidence="2">ALIX V-shaped domain-containing protein</fullName>
    </recommendedName>
</protein>
<evidence type="ECO:0000313" key="3">
    <source>
        <dbReference type="EMBL" id="KAL3308719.1"/>
    </source>
</evidence>
<dbReference type="Proteomes" id="UP001626550">
    <property type="component" value="Unassembled WGS sequence"/>
</dbReference>
<dbReference type="InterPro" id="IPR025304">
    <property type="entry name" value="ALIX_V_dom"/>
</dbReference>
<feature type="region of interest" description="Disordered" evidence="1">
    <location>
        <begin position="347"/>
        <end position="374"/>
    </location>
</feature>
<feature type="region of interest" description="Disordered" evidence="1">
    <location>
        <begin position="229"/>
        <end position="262"/>
    </location>
</feature>
<feature type="compositionally biased region" description="Polar residues" evidence="1">
    <location>
        <begin position="347"/>
        <end position="356"/>
    </location>
</feature>
<feature type="compositionally biased region" description="Polar residues" evidence="1">
    <location>
        <begin position="229"/>
        <end position="242"/>
    </location>
</feature>
<evidence type="ECO:0000256" key="1">
    <source>
        <dbReference type="SAM" id="MobiDB-lite"/>
    </source>
</evidence>
<accession>A0ABD2PN03</accession>
<reference evidence="3 4" key="1">
    <citation type="submission" date="2024-11" db="EMBL/GenBank/DDBJ databases">
        <title>Adaptive evolution of stress response genes in parasites aligns with host niche diversity.</title>
        <authorList>
            <person name="Hahn C."/>
            <person name="Resl P."/>
        </authorList>
    </citation>
    <scope>NUCLEOTIDE SEQUENCE [LARGE SCALE GENOMIC DNA]</scope>
    <source>
        <strain evidence="3">EGGRZ-B1_66</strain>
        <tissue evidence="3">Body</tissue>
    </source>
</reference>
<evidence type="ECO:0000259" key="2">
    <source>
        <dbReference type="Pfam" id="PF13949"/>
    </source>
</evidence>
<feature type="domain" description="ALIX V-shaped" evidence="2">
    <location>
        <begin position="2"/>
        <end position="132"/>
    </location>
</feature>